<feature type="transmembrane region" description="Helical" evidence="14">
    <location>
        <begin position="138"/>
        <end position="159"/>
    </location>
</feature>
<evidence type="ECO:0000313" key="15">
    <source>
        <dbReference type="EMBL" id="KAF6073807.1"/>
    </source>
</evidence>
<dbReference type="PRINTS" id="PR01559">
    <property type="entry name" value="DUFFYANTIGEN"/>
</dbReference>
<keyword evidence="8 14" id="KW-0472">Membrane</keyword>
<comment type="similarity">
    <text evidence="2 14">Belongs to the G-protein coupled receptor 1 family. Atypical chemokine receptor subfamily.</text>
</comment>
<comment type="function">
    <text evidence="14">Atypical chemokine receptor that controls chemokine levels and localization via high-affinity chemokine binding that is uncoupled from classic ligand-driven signal transduction cascades, resulting instead in chemokine sequestration, degradation, or transcytosis. Also known as interceptor (internalizing receptor) or chemokine-scavenging receptor or chemokine decoy receptor. Has a promiscuous chemokine-binding profile, interacting with inflammatory chemokines of both the CXC and the CC subfamilies but not with homeostatic chemokines. Acts as a receptor for chemokines including CCL2, CCL5, CCL7, CCL11, CCL13, CCL14, CCL17, CXCL5, CXCL6, IL8/CXCL8, CXCL11, GRO, RANTES, MCP-1 and TARC. May regulate chemokine bioavailability and, consequently, leukocyte recruitment through two distinct mechanisms: when expressed in endothelial cells, it sustains the abluminal to luminal transcytosis of tissue-derived chemokines and their subsequent presentation to circulating leukocytes; when expressed in erythrocytes, serves as blood reservoir of cognate chemokines but also as a chemokine sink, buffering potential surges in plasma chemokine levels.</text>
</comment>
<comment type="caution">
    <text evidence="15">The sequence shown here is derived from an EMBL/GenBank/DDBJ whole genome shotgun (WGS) entry which is preliminary data.</text>
</comment>
<evidence type="ECO:0000256" key="4">
    <source>
        <dbReference type="ARBA" id="ARBA00022692"/>
    </source>
</evidence>
<dbReference type="GO" id="GO:0006954">
    <property type="term" value="P:inflammatory response"/>
    <property type="evidence" value="ECO:0007669"/>
    <property type="project" value="UniProtKB-UniRule"/>
</dbReference>
<evidence type="ECO:0000256" key="13">
    <source>
        <dbReference type="ARBA" id="ARBA00030289"/>
    </source>
</evidence>
<name>A0A834DCF5_9CHIR</name>
<feature type="transmembrane region" description="Helical" evidence="14">
    <location>
        <begin position="62"/>
        <end position="86"/>
    </location>
</feature>
<evidence type="ECO:0000256" key="9">
    <source>
        <dbReference type="ARBA" id="ARBA00023157"/>
    </source>
</evidence>
<dbReference type="PANTHER" id="PTHR14181:SF1">
    <property type="entry name" value="ATYPICAL CHEMOKINE RECEPTOR 1"/>
    <property type="match status" value="1"/>
</dbReference>
<keyword evidence="6 14" id="KW-1133">Transmembrane helix</keyword>
<dbReference type="GO" id="GO:0004930">
    <property type="term" value="F:G protein-coupled receptor activity"/>
    <property type="evidence" value="ECO:0007669"/>
    <property type="project" value="UniProtKB-UniRule"/>
</dbReference>
<protein>
    <recommendedName>
        <fullName evidence="3 14">Atypical chemokine receptor 1</fullName>
    </recommendedName>
    <alternativeName>
        <fullName evidence="13 14">Duffy antigen/chemokine receptor</fullName>
    </alternativeName>
</protein>
<dbReference type="GO" id="GO:0019957">
    <property type="term" value="F:C-C chemokine binding"/>
    <property type="evidence" value="ECO:0007669"/>
    <property type="project" value="TreeGrafter"/>
</dbReference>
<sequence length="175" mass="18995">MGNCLQRVDSSSFTGDNSSNFNFEDDFSKFWNESYGSGDYNYTGLEAAAPCRSCKLLDESALPFYILASVLGILASTAVLFAFLRPLFYWQLCPGRKILVQLAVGSTLFSISVPILAPGLSGVHDTHLCHLAHLPGHFAVYACCCLFCHLFPVATGFIGSQGPEKVIRQGAMPLD</sequence>
<evidence type="ECO:0000256" key="5">
    <source>
        <dbReference type="ARBA" id="ARBA00022753"/>
    </source>
</evidence>
<evidence type="ECO:0000256" key="1">
    <source>
        <dbReference type="ARBA" id="ARBA00004141"/>
    </source>
</evidence>
<evidence type="ECO:0000256" key="10">
    <source>
        <dbReference type="ARBA" id="ARBA00023170"/>
    </source>
</evidence>
<dbReference type="GO" id="GO:0070098">
    <property type="term" value="P:chemokine-mediated signaling pathway"/>
    <property type="evidence" value="ECO:0007669"/>
    <property type="project" value="UniProtKB-UniRule"/>
</dbReference>
<dbReference type="Proteomes" id="UP000664940">
    <property type="component" value="Unassembled WGS sequence"/>
</dbReference>
<keyword evidence="5 14" id="KW-0967">Endosome</keyword>
<dbReference type="GO" id="GO:0005769">
    <property type="term" value="C:early endosome"/>
    <property type="evidence" value="ECO:0007669"/>
    <property type="project" value="UniProtKB-SubCell"/>
</dbReference>
<gene>
    <name evidence="15" type="ORF">HJG60_000192</name>
</gene>
<evidence type="ECO:0000256" key="7">
    <source>
        <dbReference type="ARBA" id="ARBA00023040"/>
    </source>
</evidence>
<reference evidence="15 16" key="1">
    <citation type="journal article" date="2020" name="Nature">
        <title>Six reference-quality genomes reveal evolution of bat adaptations.</title>
        <authorList>
            <person name="Jebb D."/>
            <person name="Huang Z."/>
            <person name="Pippel M."/>
            <person name="Hughes G.M."/>
            <person name="Lavrichenko K."/>
            <person name="Devanna P."/>
            <person name="Winkler S."/>
            <person name="Jermiin L.S."/>
            <person name="Skirmuntt E.C."/>
            <person name="Katzourakis A."/>
            <person name="Burkitt-Gray L."/>
            <person name="Ray D.A."/>
            <person name="Sullivan K.A.M."/>
            <person name="Roscito J.G."/>
            <person name="Kirilenko B.M."/>
            <person name="Davalos L.M."/>
            <person name="Corthals A.P."/>
            <person name="Power M.L."/>
            <person name="Jones G."/>
            <person name="Ransome R.D."/>
            <person name="Dechmann D.K.N."/>
            <person name="Locatelli A.G."/>
            <person name="Puechmaille S.J."/>
            <person name="Fedrigo O."/>
            <person name="Jarvis E.D."/>
            <person name="Hiller M."/>
            <person name="Vernes S.C."/>
            <person name="Myers E.W."/>
            <person name="Teeling E.C."/>
        </authorList>
    </citation>
    <scope>NUCLEOTIDE SEQUENCE [LARGE SCALE GENOMIC DNA]</scope>
    <source>
        <strain evidence="15">Bat1K_MPI-CBG_1</strain>
    </source>
</reference>
<comment type="subcellular location">
    <subcellularLocation>
        <location evidence="14">Early endosome</location>
    </subcellularLocation>
    <subcellularLocation>
        <location evidence="1 14">Membrane</location>
        <topology evidence="1 14">Multi-pass membrane protein</topology>
    </subcellularLocation>
    <subcellularLocation>
        <location evidence="14">Recycling endosome</location>
    </subcellularLocation>
</comment>
<keyword evidence="12 14" id="KW-0807">Transducer</keyword>
<evidence type="ECO:0000313" key="16">
    <source>
        <dbReference type="Proteomes" id="UP000664940"/>
    </source>
</evidence>
<accession>A0A834DCF5</accession>
<keyword evidence="11" id="KW-0325">Glycoprotein</keyword>
<organism evidence="15 16">
    <name type="scientific">Phyllostomus discolor</name>
    <name type="common">pale spear-nosed bat</name>
    <dbReference type="NCBI Taxonomy" id="89673"/>
    <lineage>
        <taxon>Eukaryota</taxon>
        <taxon>Metazoa</taxon>
        <taxon>Chordata</taxon>
        <taxon>Craniata</taxon>
        <taxon>Vertebrata</taxon>
        <taxon>Euteleostomi</taxon>
        <taxon>Mammalia</taxon>
        <taxon>Eutheria</taxon>
        <taxon>Laurasiatheria</taxon>
        <taxon>Chiroptera</taxon>
        <taxon>Yangochiroptera</taxon>
        <taxon>Phyllostomidae</taxon>
        <taxon>Phyllostominae</taxon>
        <taxon>Phyllostomus</taxon>
    </lineage>
</organism>
<dbReference type="InterPro" id="IPR005384">
    <property type="entry name" value="Duffy_chemokine_rcpt"/>
</dbReference>
<dbReference type="GO" id="GO:0032642">
    <property type="term" value="P:regulation of chemokine production"/>
    <property type="evidence" value="ECO:0007669"/>
    <property type="project" value="TreeGrafter"/>
</dbReference>
<comment type="caution">
    <text evidence="14">Lacks conserved residue(s) required for the propagation of feature annotation.</text>
</comment>
<dbReference type="EMBL" id="JABVXQ010000015">
    <property type="protein sequence ID" value="KAF6073807.1"/>
    <property type="molecule type" value="Genomic_DNA"/>
</dbReference>
<evidence type="ECO:0000256" key="2">
    <source>
        <dbReference type="ARBA" id="ARBA00008790"/>
    </source>
</evidence>
<evidence type="ECO:0000256" key="6">
    <source>
        <dbReference type="ARBA" id="ARBA00022989"/>
    </source>
</evidence>
<evidence type="ECO:0000256" key="11">
    <source>
        <dbReference type="ARBA" id="ARBA00023180"/>
    </source>
</evidence>
<feature type="transmembrane region" description="Helical" evidence="14">
    <location>
        <begin position="98"/>
        <end position="118"/>
    </location>
</feature>
<dbReference type="GO" id="GO:0055037">
    <property type="term" value="C:recycling endosome"/>
    <property type="evidence" value="ECO:0007669"/>
    <property type="project" value="UniProtKB-SubCell"/>
</dbReference>
<keyword evidence="4 14" id="KW-0812">Transmembrane</keyword>
<keyword evidence="7 14" id="KW-0297">G-protein coupled receptor</keyword>
<evidence type="ECO:0000256" key="3">
    <source>
        <dbReference type="ARBA" id="ARBA00015484"/>
    </source>
</evidence>
<proteinExistence type="inferred from homology"/>
<dbReference type="GO" id="GO:0016020">
    <property type="term" value="C:membrane"/>
    <property type="evidence" value="ECO:0007669"/>
    <property type="project" value="UniProtKB-SubCell"/>
</dbReference>
<keyword evidence="10 14" id="KW-0675">Receptor</keyword>
<evidence type="ECO:0000256" key="14">
    <source>
        <dbReference type="RuleBase" id="RU368070"/>
    </source>
</evidence>
<keyword evidence="9" id="KW-1015">Disulfide bond</keyword>
<evidence type="ECO:0000256" key="8">
    <source>
        <dbReference type="ARBA" id="ARBA00023136"/>
    </source>
</evidence>
<evidence type="ECO:0000256" key="12">
    <source>
        <dbReference type="ARBA" id="ARBA00023224"/>
    </source>
</evidence>
<dbReference type="PANTHER" id="PTHR14181">
    <property type="entry name" value="DUFFY ANTIGEN/CHEMOKINE RECEPTOR"/>
    <property type="match status" value="1"/>
</dbReference>
<dbReference type="AlphaFoldDB" id="A0A834DCF5"/>